<dbReference type="InParanoid" id="A0A3P8WGJ5"/>
<dbReference type="AlphaFoldDB" id="A0A3P8WGJ5"/>
<dbReference type="InterPro" id="IPR023271">
    <property type="entry name" value="Aquaporin-like"/>
</dbReference>
<keyword evidence="6" id="KW-0677">Repeat</keyword>
<evidence type="ECO:0000256" key="8">
    <source>
        <dbReference type="ARBA" id="ARBA00023136"/>
    </source>
</evidence>
<dbReference type="FunFam" id="1.20.1080.10:FF:000019">
    <property type="entry name" value="AQuaPorin or aquaglyceroporin related"/>
    <property type="match status" value="1"/>
</dbReference>
<reference evidence="12 13" key="1">
    <citation type="journal article" date="2014" name="Nat. Genet.">
        <title>Whole-genome sequence of a flatfish provides insights into ZW sex chromosome evolution and adaptation to a benthic lifestyle.</title>
        <authorList>
            <person name="Chen S."/>
            <person name="Zhang G."/>
            <person name="Shao C."/>
            <person name="Huang Q."/>
            <person name="Liu G."/>
            <person name="Zhang P."/>
            <person name="Song W."/>
            <person name="An N."/>
            <person name="Chalopin D."/>
            <person name="Volff J.N."/>
            <person name="Hong Y."/>
            <person name="Li Q."/>
            <person name="Sha Z."/>
            <person name="Zhou H."/>
            <person name="Xie M."/>
            <person name="Yu Q."/>
            <person name="Liu Y."/>
            <person name="Xiang H."/>
            <person name="Wang N."/>
            <person name="Wu K."/>
            <person name="Yang C."/>
            <person name="Zhou Q."/>
            <person name="Liao X."/>
            <person name="Yang L."/>
            <person name="Hu Q."/>
            <person name="Zhang J."/>
            <person name="Meng L."/>
            <person name="Jin L."/>
            <person name="Tian Y."/>
            <person name="Lian J."/>
            <person name="Yang J."/>
            <person name="Miao G."/>
            <person name="Liu S."/>
            <person name="Liang Z."/>
            <person name="Yan F."/>
            <person name="Li Y."/>
            <person name="Sun B."/>
            <person name="Zhang H."/>
            <person name="Zhang J."/>
            <person name="Zhu Y."/>
            <person name="Du M."/>
            <person name="Zhao Y."/>
            <person name="Schartl M."/>
            <person name="Tang Q."/>
            <person name="Wang J."/>
        </authorList>
    </citation>
    <scope>NUCLEOTIDE SEQUENCE</scope>
</reference>
<dbReference type="Proteomes" id="UP000265120">
    <property type="component" value="Chromosome 17"/>
</dbReference>
<dbReference type="GO" id="GO:0016323">
    <property type="term" value="C:basolateral plasma membrane"/>
    <property type="evidence" value="ECO:0007669"/>
    <property type="project" value="UniProtKB-SubCell"/>
</dbReference>
<keyword evidence="7 11" id="KW-1133">Transmembrane helix</keyword>
<evidence type="ECO:0000256" key="7">
    <source>
        <dbReference type="ARBA" id="ARBA00022989"/>
    </source>
</evidence>
<dbReference type="SUPFAM" id="SSF81338">
    <property type="entry name" value="Aquaporin-like"/>
    <property type="match status" value="1"/>
</dbReference>
<dbReference type="PRINTS" id="PR02020">
    <property type="entry name" value="AQUAPORIN8"/>
</dbReference>
<dbReference type="Pfam" id="PF00230">
    <property type="entry name" value="MIP"/>
    <property type="match status" value="1"/>
</dbReference>
<dbReference type="Gene3D" id="1.20.1080.10">
    <property type="entry name" value="Glycerol uptake facilitator protein"/>
    <property type="match status" value="1"/>
</dbReference>
<comment type="subcellular location">
    <subcellularLocation>
        <location evidence="1">Basolateral cell membrane</location>
        <topology evidence="1">Multi-pass membrane protein</topology>
    </subcellularLocation>
</comment>
<dbReference type="OMA" id="APYLACQ"/>
<evidence type="ECO:0000313" key="13">
    <source>
        <dbReference type="Proteomes" id="UP000265120"/>
    </source>
</evidence>
<reference evidence="12" key="2">
    <citation type="submission" date="2025-08" db="UniProtKB">
        <authorList>
            <consortium name="Ensembl"/>
        </authorList>
    </citation>
    <scope>IDENTIFICATION</scope>
</reference>
<organism evidence="12 13">
    <name type="scientific">Cynoglossus semilaevis</name>
    <name type="common">Tongue sole</name>
    <dbReference type="NCBI Taxonomy" id="244447"/>
    <lineage>
        <taxon>Eukaryota</taxon>
        <taxon>Metazoa</taxon>
        <taxon>Chordata</taxon>
        <taxon>Craniata</taxon>
        <taxon>Vertebrata</taxon>
        <taxon>Euteleostomi</taxon>
        <taxon>Actinopterygii</taxon>
        <taxon>Neopterygii</taxon>
        <taxon>Teleostei</taxon>
        <taxon>Neoteleostei</taxon>
        <taxon>Acanthomorphata</taxon>
        <taxon>Carangaria</taxon>
        <taxon>Pleuronectiformes</taxon>
        <taxon>Pleuronectoidei</taxon>
        <taxon>Cynoglossidae</taxon>
        <taxon>Cynoglossinae</taxon>
        <taxon>Cynoglossus</taxon>
    </lineage>
</organism>
<dbReference type="Ensembl" id="ENSCSET00000025033.1">
    <property type="protein sequence ID" value="ENSCSEP00000024701.1"/>
    <property type="gene ID" value="ENSCSEG00000015781.1"/>
</dbReference>
<dbReference type="KEGG" id="csem:103393075"/>
<name>A0A3P8WGJ5_CYNSE</name>
<evidence type="ECO:0000256" key="5">
    <source>
        <dbReference type="ARBA" id="ARBA00022692"/>
    </source>
</evidence>
<dbReference type="STRING" id="244447.ENSCSEP00000024701"/>
<evidence type="ECO:0000256" key="6">
    <source>
        <dbReference type="ARBA" id="ARBA00022737"/>
    </source>
</evidence>
<comment type="similarity">
    <text evidence="2 10">Belongs to the MIP/aquaporin (TC 1.A.8) family.</text>
</comment>
<evidence type="ECO:0000256" key="11">
    <source>
        <dbReference type="SAM" id="Phobius"/>
    </source>
</evidence>
<dbReference type="RefSeq" id="XP_016896014.1">
    <property type="nucleotide sequence ID" value="XM_017040525.2"/>
</dbReference>
<evidence type="ECO:0000256" key="9">
    <source>
        <dbReference type="ARBA" id="ARBA00023180"/>
    </source>
</evidence>
<evidence type="ECO:0000256" key="3">
    <source>
        <dbReference type="ARBA" id="ARBA00022475"/>
    </source>
</evidence>
<keyword evidence="5 10" id="KW-0812">Transmembrane</keyword>
<dbReference type="PANTHER" id="PTHR19139">
    <property type="entry name" value="AQUAPORIN TRANSPORTER"/>
    <property type="match status" value="1"/>
</dbReference>
<keyword evidence="4" id="KW-0597">Phosphoprotein</keyword>
<dbReference type="InterPro" id="IPR034294">
    <property type="entry name" value="Aquaporin_transptr"/>
</dbReference>
<evidence type="ECO:0000313" key="12">
    <source>
        <dbReference type="Ensembl" id="ENSCSEP00000024701.1"/>
    </source>
</evidence>
<feature type="transmembrane region" description="Helical" evidence="11">
    <location>
        <begin position="38"/>
        <end position="57"/>
    </location>
</feature>
<keyword evidence="3" id="KW-1003">Cell membrane</keyword>
<feature type="transmembrane region" description="Helical" evidence="11">
    <location>
        <begin position="228"/>
        <end position="249"/>
    </location>
</feature>
<keyword evidence="10" id="KW-0813">Transport</keyword>
<evidence type="ECO:0000256" key="1">
    <source>
        <dbReference type="ARBA" id="ARBA00004554"/>
    </source>
</evidence>
<dbReference type="OrthoDB" id="3222at2759"/>
<reference evidence="12" key="3">
    <citation type="submission" date="2025-09" db="UniProtKB">
        <authorList>
            <consortium name="Ensembl"/>
        </authorList>
    </citation>
    <scope>IDENTIFICATION</scope>
</reference>
<dbReference type="GeneID" id="103393075"/>
<sequence length="259" mass="27428">MEKTMETGEVEMSLMAPGSKQAPVEAALNRFEKIYQPCLAELVGTTFFVFIGCVSVIENEGSTGRLQPALVHGLAIAVIVACLAKISGSHFNPPFTLAIYLCGGMELNLVAPYLACQLVGGMLGAAMAKGMTSKENYARANGAAFDVLQSDGQVGRALFGEVAMTCLITMVLLLGAVNSRTRNPMVPFMVGCTVIFTILAGGGVSGTCMNPARAFGPAVVSNYWTYHWVYWVGPIAGGLLATVLVRLLLGDKKIRLVLK</sequence>
<dbReference type="InterPro" id="IPR023277">
    <property type="entry name" value="Aquaporin_8"/>
</dbReference>
<feature type="transmembrane region" description="Helical" evidence="11">
    <location>
        <begin position="107"/>
        <end position="128"/>
    </location>
</feature>
<feature type="transmembrane region" description="Helical" evidence="11">
    <location>
        <begin position="188"/>
        <end position="208"/>
    </location>
</feature>
<evidence type="ECO:0000256" key="4">
    <source>
        <dbReference type="ARBA" id="ARBA00022553"/>
    </source>
</evidence>
<dbReference type="GO" id="GO:0015250">
    <property type="term" value="F:water channel activity"/>
    <property type="evidence" value="ECO:0007669"/>
    <property type="project" value="TreeGrafter"/>
</dbReference>
<feature type="transmembrane region" description="Helical" evidence="11">
    <location>
        <begin position="157"/>
        <end position="176"/>
    </location>
</feature>
<proteinExistence type="inferred from homology"/>
<protein>
    <submittedName>
        <fullName evidence="12">Aquaporin 8a, tandem duplicate 2</fullName>
    </submittedName>
</protein>
<dbReference type="GeneTree" id="ENSGT00940000165638"/>
<feature type="transmembrane region" description="Helical" evidence="11">
    <location>
        <begin position="69"/>
        <end position="86"/>
    </location>
</feature>
<accession>A0A3P8WGJ5</accession>
<keyword evidence="13" id="KW-1185">Reference proteome</keyword>
<keyword evidence="9" id="KW-0325">Glycoprotein</keyword>
<dbReference type="InterPro" id="IPR000425">
    <property type="entry name" value="MIP"/>
</dbReference>
<evidence type="ECO:0000256" key="10">
    <source>
        <dbReference type="RuleBase" id="RU000477"/>
    </source>
</evidence>
<evidence type="ECO:0000256" key="2">
    <source>
        <dbReference type="ARBA" id="ARBA00006175"/>
    </source>
</evidence>
<keyword evidence="8 11" id="KW-0472">Membrane</keyword>
<dbReference type="PRINTS" id="PR00783">
    <property type="entry name" value="MINTRINSICP"/>
</dbReference>
<dbReference type="CTD" id="555598"/>
<dbReference type="PANTHER" id="PTHR19139:SF34">
    <property type="entry name" value="AQUAPORIN-4"/>
    <property type="match status" value="1"/>
</dbReference>